<evidence type="ECO:0000313" key="4">
    <source>
        <dbReference type="Proteomes" id="UP000282311"/>
    </source>
</evidence>
<dbReference type="Pfam" id="PF04012">
    <property type="entry name" value="PspA_IM30"/>
    <property type="match status" value="1"/>
</dbReference>
<feature type="coiled-coil region" evidence="2">
    <location>
        <begin position="122"/>
        <end position="149"/>
    </location>
</feature>
<dbReference type="EMBL" id="RBAH01000002">
    <property type="protein sequence ID" value="RKN86070.1"/>
    <property type="molecule type" value="Genomic_DNA"/>
</dbReference>
<evidence type="ECO:0000313" key="3">
    <source>
        <dbReference type="EMBL" id="RKN86070.1"/>
    </source>
</evidence>
<evidence type="ECO:0000256" key="1">
    <source>
        <dbReference type="ARBA" id="ARBA00043985"/>
    </source>
</evidence>
<keyword evidence="4" id="KW-1185">Reference proteome</keyword>
<dbReference type="PANTHER" id="PTHR31088">
    <property type="entry name" value="MEMBRANE-ASSOCIATED PROTEIN VIPP1, CHLOROPLASTIC"/>
    <property type="match status" value="1"/>
</dbReference>
<keyword evidence="2" id="KW-0175">Coiled coil</keyword>
<dbReference type="OrthoDB" id="9779630at2"/>
<organism evidence="3 4">
    <name type="scientific">Paenibacillus ginsengarvi</name>
    <dbReference type="NCBI Taxonomy" id="400777"/>
    <lineage>
        <taxon>Bacteria</taxon>
        <taxon>Bacillati</taxon>
        <taxon>Bacillota</taxon>
        <taxon>Bacilli</taxon>
        <taxon>Bacillales</taxon>
        <taxon>Paenibacillaceae</taxon>
        <taxon>Paenibacillus</taxon>
    </lineage>
</organism>
<proteinExistence type="inferred from homology"/>
<dbReference type="Proteomes" id="UP000282311">
    <property type="component" value="Unassembled WGS sequence"/>
</dbReference>
<dbReference type="RefSeq" id="WP_120745763.1">
    <property type="nucleotide sequence ID" value="NZ_RBAH01000002.1"/>
</dbReference>
<accession>A0A3B0CM85</accession>
<comment type="similarity">
    <text evidence="1">Belongs to the PspA/Vipp/IM30 family.</text>
</comment>
<sequence>MGILSRFKDIMASNINALQEKSGDPEKEIEEFMRGLHLDLGKVRSETASVLAEERRAERALADCQAEMSKLQKYAEKCVADGNDEGARKFLEKKAPLQEKEAQLRASHNQSASNVDWMKQMERKLETDIGELELRRTKLKERMLAAQHQKHLNSLGSPTGDGIEAKLKAMEDKANTEYNEAMAIAELRAEKKEDIDELFAQFEKSNRDKK</sequence>
<name>A0A3B0CM85_9BACL</name>
<protein>
    <submittedName>
        <fullName evidence="3">PspA/IM30 family protein</fullName>
    </submittedName>
</protein>
<dbReference type="AlphaFoldDB" id="A0A3B0CM85"/>
<dbReference type="InterPro" id="IPR007157">
    <property type="entry name" value="PspA_VIPP1"/>
</dbReference>
<gene>
    <name evidence="3" type="ORF">D7M11_03390</name>
</gene>
<reference evidence="3 4" key="1">
    <citation type="journal article" date="2007" name="Int. J. Syst. Evol. Microbiol.">
        <title>Paenibacillus ginsengarvi sp. nov., isolated from soil from ginseng cultivation.</title>
        <authorList>
            <person name="Yoon M.H."/>
            <person name="Ten L.N."/>
            <person name="Im W.T."/>
        </authorList>
    </citation>
    <scope>NUCLEOTIDE SEQUENCE [LARGE SCALE GENOMIC DNA]</scope>
    <source>
        <strain evidence="3 4">KCTC 13059</strain>
    </source>
</reference>
<dbReference type="PANTHER" id="PTHR31088:SF6">
    <property type="entry name" value="PHAGE SHOCK PROTEIN A"/>
    <property type="match status" value="1"/>
</dbReference>
<comment type="caution">
    <text evidence="3">The sequence shown here is derived from an EMBL/GenBank/DDBJ whole genome shotgun (WGS) entry which is preliminary data.</text>
</comment>
<evidence type="ECO:0000256" key="2">
    <source>
        <dbReference type="SAM" id="Coils"/>
    </source>
</evidence>